<accession>A0A0S7BVI8</accession>
<dbReference type="Pfam" id="PF10400">
    <property type="entry name" value="Vir_act_alpha_C"/>
    <property type="match status" value="1"/>
</dbReference>
<dbReference type="Gene3D" id="1.10.10.10">
    <property type="entry name" value="Winged helix-like DNA-binding domain superfamily/Winged helix DNA-binding domain"/>
    <property type="match status" value="1"/>
</dbReference>
<evidence type="ECO:0000259" key="1">
    <source>
        <dbReference type="Pfam" id="PF03551"/>
    </source>
</evidence>
<dbReference type="Gene3D" id="6.10.140.190">
    <property type="match status" value="1"/>
</dbReference>
<reference evidence="3" key="1">
    <citation type="journal article" date="2015" name="Genome Announc.">
        <title>Draft Genome Sequence of Anaerolineae Strain TC1, a Novel Isolate from a Methanogenic Wastewater Treatment System.</title>
        <authorList>
            <person name="Matsuura N."/>
            <person name="Tourlousse D.M."/>
            <person name="Sun L."/>
            <person name="Toyonaga M."/>
            <person name="Kuroda K."/>
            <person name="Ohashi A."/>
            <person name="Cruz R."/>
            <person name="Yamaguchi T."/>
            <person name="Sekiguchi Y."/>
        </authorList>
    </citation>
    <scope>NUCLEOTIDE SEQUENCE [LARGE SCALE GENOMIC DNA]</scope>
    <source>
        <strain evidence="3">TC1</strain>
    </source>
</reference>
<protein>
    <submittedName>
        <fullName evidence="3">Transcriptional regulator, PadR family</fullName>
    </submittedName>
</protein>
<dbReference type="Pfam" id="PF03551">
    <property type="entry name" value="PadR"/>
    <property type="match status" value="1"/>
</dbReference>
<dbReference type="InterPro" id="IPR036388">
    <property type="entry name" value="WH-like_DNA-bd_sf"/>
</dbReference>
<feature type="domain" description="Transcription regulator PadR C-terminal" evidence="2">
    <location>
        <begin position="102"/>
        <end position="176"/>
    </location>
</feature>
<dbReference type="InterPro" id="IPR036390">
    <property type="entry name" value="WH_DNA-bd_sf"/>
</dbReference>
<dbReference type="AlphaFoldDB" id="A0A0S7BVI8"/>
<name>A0A0S7BVI8_9CHLR</name>
<evidence type="ECO:0000259" key="2">
    <source>
        <dbReference type="Pfam" id="PF10400"/>
    </source>
</evidence>
<dbReference type="InterPro" id="IPR052509">
    <property type="entry name" value="Metal_resp_DNA-bind_regulator"/>
</dbReference>
<dbReference type="STRING" id="1678840.ATC1_13475"/>
<evidence type="ECO:0000313" key="4">
    <source>
        <dbReference type="Proteomes" id="UP000053370"/>
    </source>
</evidence>
<organism evidence="3">
    <name type="scientific">Flexilinea flocculi</name>
    <dbReference type="NCBI Taxonomy" id="1678840"/>
    <lineage>
        <taxon>Bacteria</taxon>
        <taxon>Bacillati</taxon>
        <taxon>Chloroflexota</taxon>
        <taxon>Anaerolineae</taxon>
        <taxon>Anaerolineales</taxon>
        <taxon>Anaerolineaceae</taxon>
        <taxon>Flexilinea</taxon>
    </lineage>
</organism>
<gene>
    <name evidence="3" type="ORF">ATC1_13475</name>
</gene>
<proteinExistence type="predicted"/>
<dbReference type="EMBL" id="DF968181">
    <property type="protein sequence ID" value="GAP40499.1"/>
    <property type="molecule type" value="Genomic_DNA"/>
</dbReference>
<dbReference type="RefSeq" id="WP_062279833.1">
    <property type="nucleotide sequence ID" value="NZ_DF968181.1"/>
</dbReference>
<dbReference type="SUPFAM" id="SSF46785">
    <property type="entry name" value="Winged helix' DNA-binding domain"/>
    <property type="match status" value="1"/>
</dbReference>
<dbReference type="OrthoDB" id="154521at2"/>
<feature type="domain" description="Transcription regulator PadR N-terminal" evidence="1">
    <location>
        <begin position="14"/>
        <end position="89"/>
    </location>
</feature>
<dbReference type="Proteomes" id="UP000053370">
    <property type="component" value="Unassembled WGS sequence"/>
</dbReference>
<dbReference type="PANTHER" id="PTHR33169:SF27">
    <property type="entry name" value="TRANSCRIPTIONAL REGULATOR PADR FAMILY PROTEIN"/>
    <property type="match status" value="1"/>
</dbReference>
<keyword evidence="4" id="KW-1185">Reference proteome</keyword>
<dbReference type="PANTHER" id="PTHR33169">
    <property type="entry name" value="PADR-FAMILY TRANSCRIPTIONAL REGULATOR"/>
    <property type="match status" value="1"/>
</dbReference>
<evidence type="ECO:0000313" key="3">
    <source>
        <dbReference type="EMBL" id="GAP40499.1"/>
    </source>
</evidence>
<sequence>MSRKQDPLSVEYILLGIIKKKPIHAYDLSKILSTQEELRIIWHFNQSQLYAILDKIEKNGLIQSKIISGDAFPFKKVYSLTDRGNDMFQQWKLEPVQQPRMLRSDFLAKLYFLKDEPQSLFSPVIEKQIAICEKWLLDYQKRKEMISSESLYPKIVFDFRIKSLEAMISWLQECIDIKQQSTNL</sequence>
<dbReference type="InterPro" id="IPR018309">
    <property type="entry name" value="Tscrpt_reg_PadR_C"/>
</dbReference>
<dbReference type="InterPro" id="IPR005149">
    <property type="entry name" value="Tscrpt_reg_PadR_N"/>
</dbReference>